<dbReference type="FunFam" id="1.10.10.650:FF:000001">
    <property type="entry name" value="S1 RNA-binding domain 1"/>
    <property type="match status" value="1"/>
</dbReference>
<proteinExistence type="predicted"/>
<evidence type="ECO:0000256" key="3">
    <source>
        <dbReference type="SAM" id="MobiDB-lite"/>
    </source>
</evidence>
<dbReference type="SUPFAM" id="SSF53098">
    <property type="entry name" value="Ribonuclease H-like"/>
    <property type="match status" value="1"/>
</dbReference>
<dbReference type="SMART" id="SM00278">
    <property type="entry name" value="HhH1"/>
    <property type="match status" value="2"/>
</dbReference>
<dbReference type="SMART" id="SM00732">
    <property type="entry name" value="YqgFc"/>
    <property type="match status" value="1"/>
</dbReference>
<dbReference type="InterPro" id="IPR012337">
    <property type="entry name" value="RNaseH-like_sf"/>
</dbReference>
<dbReference type="OrthoDB" id="9804714at2"/>
<dbReference type="Gene3D" id="1.10.3500.10">
    <property type="entry name" value="Tex N-terminal region-like"/>
    <property type="match status" value="1"/>
</dbReference>
<dbReference type="Gene3D" id="1.10.10.650">
    <property type="entry name" value="RuvA domain 2-like"/>
    <property type="match status" value="1"/>
</dbReference>
<dbReference type="GO" id="GO:0006412">
    <property type="term" value="P:translation"/>
    <property type="evidence" value="ECO:0007669"/>
    <property type="project" value="TreeGrafter"/>
</dbReference>
<sequence length="761" mass="84974">MSEQNYFLKIAHDLGIGSKQVEATVALLNEGATIPFISRYRKELTGSLDEVAIGAIRDEIERLRELDKRRETILNSIREQGKLTDELEKDILSAETMSRLEDLYLPYKPKRRTKATIARERGLEPLAQLIFAQDTKDIDTEATKFVDAEKEVNSESEALQGARDIIAEWINEDAVCRDKMRVLYTDKAVITSSVMKGKEEEGAKYRDYFEWSEQLKNIPSHRLLALRRGEKEMILSLDIAPEKEDAINIIENQFVKSRGDAAEQIKIAIDDCYKRLLSPSIETEMRLLTKKGADEKAIVVFADNLRELLLASPMGQKSILAIDPGFRTGCKVVVLNPQGKLLENTVIYPTASSAAKIVEAEAVVLALCQRFKIEAIAIGNGTASRETEAFVNGIKDLPKAITVVMVNEAGASVYSASEVAREEFPDYDVTVRGAVSIGRRLADPLAELVKIDPKSIGVGQYQHDVDQAALKNKLDEVVASCVNAVGVEVNTASKQLLTYVSGLGPALAQNIINYRNEKGAFKTRKDLMDVPRMGEKVFEQAAGFLRILNGEHPLDSSSVHPESYHIVEKMAADHNCKVEDLLSNRDLRKKIDLKQYVSEKVGLPTLNDIIQELDKPGRDPRKEFEAFKFADDVNEIADLKIGMRLPGIVTNVTNFGAFVDIGVHQDGLVHLSQLSNRFITDANEVVKVAQKVWVTVTDVDVDRKRIALTMKDESAPVQRTKAEKEKMRNDRAIKPSQSKPKEKEEPQDMNSMLAALKNKWK</sequence>
<dbReference type="Gene3D" id="2.40.50.140">
    <property type="entry name" value="Nucleic acid-binding proteins"/>
    <property type="match status" value="1"/>
</dbReference>
<dbReference type="Pfam" id="PF09371">
    <property type="entry name" value="Tex_N"/>
    <property type="match status" value="1"/>
</dbReference>
<evidence type="ECO:0000313" key="6">
    <source>
        <dbReference type="Proteomes" id="UP000007590"/>
    </source>
</evidence>
<dbReference type="eggNOG" id="COG2183">
    <property type="taxonomic scope" value="Bacteria"/>
</dbReference>
<dbReference type="GO" id="GO:0005737">
    <property type="term" value="C:cytoplasm"/>
    <property type="evidence" value="ECO:0007669"/>
    <property type="project" value="UniProtKB-ARBA"/>
</dbReference>
<dbReference type="CDD" id="cd05685">
    <property type="entry name" value="S1_Tex"/>
    <property type="match status" value="1"/>
</dbReference>
<dbReference type="SUPFAM" id="SSF47781">
    <property type="entry name" value="RuvA domain 2-like"/>
    <property type="match status" value="2"/>
</dbReference>
<dbReference type="InterPro" id="IPR012340">
    <property type="entry name" value="NA-bd_OB-fold"/>
</dbReference>
<dbReference type="PANTHER" id="PTHR10724">
    <property type="entry name" value="30S RIBOSOMAL PROTEIN S1"/>
    <property type="match status" value="1"/>
</dbReference>
<dbReference type="PANTHER" id="PTHR10724:SF10">
    <property type="entry name" value="S1 RNA-BINDING DOMAIN-CONTAINING PROTEIN 1"/>
    <property type="match status" value="1"/>
</dbReference>
<feature type="compositionally biased region" description="Basic and acidic residues" evidence="3">
    <location>
        <begin position="712"/>
        <end position="746"/>
    </location>
</feature>
<dbReference type="InterPro" id="IPR055179">
    <property type="entry name" value="Tex-like_central_region"/>
</dbReference>
<dbReference type="InterPro" id="IPR003029">
    <property type="entry name" value="S1_domain"/>
</dbReference>
<evidence type="ECO:0000256" key="2">
    <source>
        <dbReference type="ARBA" id="ARBA00023204"/>
    </source>
</evidence>
<reference evidence="5" key="1">
    <citation type="submission" date="2012-02" db="EMBL/GenBank/DDBJ databases">
        <title>The complete genome of Solitalea canadensis DSM 3403.</title>
        <authorList>
            <consortium name="US DOE Joint Genome Institute (JGI-PGF)"/>
            <person name="Lucas S."/>
            <person name="Copeland A."/>
            <person name="Lapidus A."/>
            <person name="Glavina del Rio T."/>
            <person name="Dalin E."/>
            <person name="Tice H."/>
            <person name="Bruce D."/>
            <person name="Goodwin L."/>
            <person name="Pitluck S."/>
            <person name="Peters L."/>
            <person name="Ovchinnikova G."/>
            <person name="Lu M."/>
            <person name="Kyrpides N."/>
            <person name="Mavromatis K."/>
            <person name="Ivanova N."/>
            <person name="Brettin T."/>
            <person name="Detter J.C."/>
            <person name="Han C."/>
            <person name="Larimer F."/>
            <person name="Land M."/>
            <person name="Hauser L."/>
            <person name="Markowitz V."/>
            <person name="Cheng J.-F."/>
            <person name="Hugenholtz P."/>
            <person name="Woyke T."/>
            <person name="Wu D."/>
            <person name="Spring S."/>
            <person name="Schroeder M."/>
            <person name="Kopitz M."/>
            <person name="Brambilla E."/>
            <person name="Klenk H.-P."/>
            <person name="Eisen J.A."/>
        </authorList>
    </citation>
    <scope>NUCLEOTIDE SEQUENCE</scope>
    <source>
        <strain evidence="5">DSM 3403</strain>
    </source>
</reference>
<dbReference type="FunFam" id="1.10.150.310:FF:000001">
    <property type="entry name" value="RNA-binding transcriptional accessory protein"/>
    <property type="match status" value="1"/>
</dbReference>
<evidence type="ECO:0000256" key="1">
    <source>
        <dbReference type="ARBA" id="ARBA00022763"/>
    </source>
</evidence>
<evidence type="ECO:0000259" key="4">
    <source>
        <dbReference type="PROSITE" id="PS50126"/>
    </source>
</evidence>
<dbReference type="Proteomes" id="UP000007590">
    <property type="component" value="Chromosome"/>
</dbReference>
<dbReference type="InterPro" id="IPR041692">
    <property type="entry name" value="HHH_9"/>
</dbReference>
<dbReference type="InterPro" id="IPR003583">
    <property type="entry name" value="Hlx-hairpin-Hlx_DNA-bd_motif"/>
</dbReference>
<keyword evidence="6" id="KW-1185">Reference proteome</keyword>
<feature type="region of interest" description="Disordered" evidence="3">
    <location>
        <begin position="712"/>
        <end position="761"/>
    </location>
</feature>
<dbReference type="InterPro" id="IPR032639">
    <property type="entry name" value="Tex_YqgF"/>
</dbReference>
<dbReference type="InterPro" id="IPR006641">
    <property type="entry name" value="YqgF/RNaseH-like_dom"/>
</dbReference>
<dbReference type="Pfam" id="PF22706">
    <property type="entry name" value="Tex_central_region"/>
    <property type="match status" value="1"/>
</dbReference>
<protein>
    <submittedName>
        <fullName evidence="5">Transcriptional accessory protein</fullName>
    </submittedName>
</protein>
<dbReference type="GO" id="GO:0003735">
    <property type="term" value="F:structural constituent of ribosome"/>
    <property type="evidence" value="ECO:0007669"/>
    <property type="project" value="TreeGrafter"/>
</dbReference>
<dbReference type="GO" id="GO:0006281">
    <property type="term" value="P:DNA repair"/>
    <property type="evidence" value="ECO:0007669"/>
    <property type="project" value="UniProtKB-KW"/>
</dbReference>
<dbReference type="Gene3D" id="1.10.150.310">
    <property type="entry name" value="Tex RuvX-like domain-like"/>
    <property type="match status" value="1"/>
</dbReference>
<dbReference type="Pfam" id="PF12836">
    <property type="entry name" value="HHH_3"/>
    <property type="match status" value="1"/>
</dbReference>
<dbReference type="InterPro" id="IPR044146">
    <property type="entry name" value="S1_Tex"/>
</dbReference>
<name>H8KUV0_SOLCM</name>
<dbReference type="InterPro" id="IPR037027">
    <property type="entry name" value="YqgF/RNaseH-like_dom_sf"/>
</dbReference>
<dbReference type="SMART" id="SM00316">
    <property type="entry name" value="S1"/>
    <property type="match status" value="1"/>
</dbReference>
<evidence type="ECO:0000313" key="5">
    <source>
        <dbReference type="EMBL" id="AFD07650.1"/>
    </source>
</evidence>
<dbReference type="RefSeq" id="WP_014680877.1">
    <property type="nucleotide sequence ID" value="NC_017770.1"/>
</dbReference>
<dbReference type="InterPro" id="IPR023319">
    <property type="entry name" value="Tex-like_HTH_dom_sf"/>
</dbReference>
<feature type="domain" description="S1 motif" evidence="4">
    <location>
        <begin position="642"/>
        <end position="711"/>
    </location>
</feature>
<dbReference type="SUPFAM" id="SSF158832">
    <property type="entry name" value="Tex N-terminal region-like"/>
    <property type="match status" value="1"/>
</dbReference>
<dbReference type="FunFam" id="3.30.420.140:FF:000001">
    <property type="entry name" value="RNA-binding transcriptional accessory protein"/>
    <property type="match status" value="1"/>
</dbReference>
<keyword evidence="2" id="KW-0234">DNA repair</keyword>
<dbReference type="GO" id="GO:0003677">
    <property type="term" value="F:DNA binding"/>
    <property type="evidence" value="ECO:0007669"/>
    <property type="project" value="InterPro"/>
</dbReference>
<dbReference type="Pfam" id="PF17674">
    <property type="entry name" value="HHH_9"/>
    <property type="match status" value="1"/>
</dbReference>
<dbReference type="InterPro" id="IPR010994">
    <property type="entry name" value="RuvA_2-like"/>
</dbReference>
<dbReference type="Gene3D" id="3.30.420.140">
    <property type="entry name" value="YqgF/RNase H-like domain"/>
    <property type="match status" value="1"/>
</dbReference>
<dbReference type="Pfam" id="PF16921">
    <property type="entry name" value="Tex_YqgF"/>
    <property type="match status" value="1"/>
</dbReference>
<dbReference type="KEGG" id="scn:Solca_2616"/>
<gene>
    <name evidence="5" type="ordered locus">Solca_2616</name>
</gene>
<dbReference type="FunFam" id="2.40.50.140:FF:000051">
    <property type="entry name" value="RNA-binding transcriptional accessory protein"/>
    <property type="match status" value="1"/>
</dbReference>
<dbReference type="SUPFAM" id="SSF50249">
    <property type="entry name" value="Nucleic acid-binding proteins"/>
    <property type="match status" value="1"/>
</dbReference>
<dbReference type="EMBL" id="CP003349">
    <property type="protein sequence ID" value="AFD07650.1"/>
    <property type="molecule type" value="Genomic_DNA"/>
</dbReference>
<dbReference type="PROSITE" id="PS50126">
    <property type="entry name" value="S1"/>
    <property type="match status" value="1"/>
</dbReference>
<keyword evidence="1" id="KW-0227">DNA damage</keyword>
<dbReference type="InterPro" id="IPR023323">
    <property type="entry name" value="Tex-like_dom_sf"/>
</dbReference>
<dbReference type="GO" id="GO:0003729">
    <property type="term" value="F:mRNA binding"/>
    <property type="evidence" value="ECO:0007669"/>
    <property type="project" value="UniProtKB-ARBA"/>
</dbReference>
<dbReference type="InterPro" id="IPR018974">
    <property type="entry name" value="Tex-like_N"/>
</dbReference>
<accession>H8KUV0</accession>
<dbReference type="HOGENOM" id="CLU_009833_0_2_10"/>
<dbReference type="STRING" id="929556.Solca_2616"/>
<dbReference type="InterPro" id="IPR050437">
    <property type="entry name" value="Ribos_protein_bS1-like"/>
</dbReference>
<dbReference type="AlphaFoldDB" id="H8KUV0"/>
<organism evidence="5 6">
    <name type="scientific">Solitalea canadensis (strain ATCC 29591 / DSM 3403 / JCM 21819 / LMG 8368 / NBRC 15130 / NCIMB 12057 / USAM 9D)</name>
    <name type="common">Flexibacter canadensis</name>
    <dbReference type="NCBI Taxonomy" id="929556"/>
    <lineage>
        <taxon>Bacteria</taxon>
        <taxon>Pseudomonadati</taxon>
        <taxon>Bacteroidota</taxon>
        <taxon>Sphingobacteriia</taxon>
        <taxon>Sphingobacteriales</taxon>
        <taxon>Sphingobacteriaceae</taxon>
        <taxon>Solitalea</taxon>
    </lineage>
</organism>
<dbReference type="Pfam" id="PF00575">
    <property type="entry name" value="S1"/>
    <property type="match status" value="1"/>
</dbReference>